<organism evidence="1 2">
    <name type="scientific">Melanoplus sanguinipes entomopoxvirus</name>
    <name type="common">MsEPV</name>
    <dbReference type="NCBI Taxonomy" id="83191"/>
    <lineage>
        <taxon>Viruses</taxon>
        <taxon>Varidnaviria</taxon>
        <taxon>Bamfordvirae</taxon>
        <taxon>Nucleocytoviricota</taxon>
        <taxon>Pokkesviricetes</taxon>
        <taxon>Chitovirales</taxon>
        <taxon>Poxviridae</taxon>
        <taxon>Entomopoxvirinae</taxon>
        <taxon>Deltaentomopoxvirus</taxon>
        <taxon>Deltaentomopoxvirus msanguinipes</taxon>
    </lineage>
</organism>
<keyword evidence="2" id="KW-1185">Reference proteome</keyword>
<dbReference type="GeneID" id="1449958"/>
<proteinExistence type="predicted"/>
<organismHost>
    <name type="scientific">Melanoplus sanguinipes</name>
    <name type="common">Migratory grasshopper</name>
    <dbReference type="NCBI Taxonomy" id="65742"/>
</organismHost>
<name>Q9YVQ4_MSEPV</name>
<evidence type="ECO:0000313" key="1">
    <source>
        <dbReference type="EMBL" id="AAC97695.1"/>
    </source>
</evidence>
<accession>Q9YVQ4</accession>
<dbReference type="EMBL" id="AF063866">
    <property type="protein sequence ID" value="AAC97695.1"/>
    <property type="molecule type" value="Genomic_DNA"/>
</dbReference>
<sequence length="68" mass="8166">MIFDNLHCQGVDMTYYLYLKFIKKENSKKLREIIEPIKNNMVTIYLETVIVKNTLRNKDKPIEYISPI</sequence>
<dbReference type="Proteomes" id="UP000172353">
    <property type="component" value="Segment"/>
</dbReference>
<dbReference type="PIR" id="T28349">
    <property type="entry name" value="T28349"/>
</dbReference>
<evidence type="ECO:0000313" key="2">
    <source>
        <dbReference type="Proteomes" id="UP000172353"/>
    </source>
</evidence>
<protein>
    <submittedName>
        <fullName evidence="1">Uncharacterized protein</fullName>
    </submittedName>
</protein>
<gene>
    <name evidence="1" type="primary">MSV188</name>
</gene>
<dbReference type="KEGG" id="vg:1449958"/>
<reference evidence="1 2" key="1">
    <citation type="journal article" date="1999" name="J. Virol.">
        <title>The genome of Melanoplus sanguinipes entomopoxvirus.</title>
        <authorList>
            <person name="Afonso C.L."/>
            <person name="Tulman E.R."/>
            <person name="Lu Z."/>
            <person name="Oma E."/>
            <person name="Kutish G.F."/>
            <person name="Rock D.L."/>
        </authorList>
    </citation>
    <scope>NUCLEOTIDE SEQUENCE [LARGE SCALE GENOMIC DNA]</scope>
    <source>
        <strain evidence="1">Tucson</strain>
    </source>
</reference>
<dbReference type="RefSeq" id="NP_048259.1">
    <property type="nucleotide sequence ID" value="NC_001993.1"/>
</dbReference>